<dbReference type="SUPFAM" id="SSF102114">
    <property type="entry name" value="Radical SAM enzymes"/>
    <property type="match status" value="1"/>
</dbReference>
<gene>
    <name evidence="2" type="ORF">MELA_02457</name>
</gene>
<dbReference type="Gene3D" id="3.80.30.20">
    <property type="entry name" value="tm_1862 like domain"/>
    <property type="match status" value="1"/>
</dbReference>
<dbReference type="SFLD" id="SFLDG01082">
    <property type="entry name" value="B12-binding_domain_containing"/>
    <property type="match status" value="1"/>
</dbReference>
<proteinExistence type="predicted"/>
<dbReference type="SMART" id="SM00729">
    <property type="entry name" value="Elp3"/>
    <property type="match status" value="1"/>
</dbReference>
<protein>
    <submittedName>
        <fullName evidence="2">Radical SAM protein</fullName>
    </submittedName>
</protein>
<dbReference type="InterPro" id="IPR006638">
    <property type="entry name" value="Elp3/MiaA/NifB-like_rSAM"/>
</dbReference>
<dbReference type="PROSITE" id="PS51918">
    <property type="entry name" value="RADICAL_SAM"/>
    <property type="match status" value="1"/>
</dbReference>
<dbReference type="InterPro" id="IPR007197">
    <property type="entry name" value="rSAM"/>
</dbReference>
<reference evidence="2 3" key="1">
    <citation type="submission" date="2019-07" db="EMBL/GenBank/DDBJ databases">
        <authorList>
            <person name="Cremers G."/>
        </authorList>
    </citation>
    <scope>NUCLEOTIDE SEQUENCE [LARGE SCALE GENOMIC DNA]</scope>
</reference>
<dbReference type="InterPro" id="IPR045784">
    <property type="entry name" value="Radical_SAM_N2"/>
</dbReference>
<evidence type="ECO:0000313" key="2">
    <source>
        <dbReference type="EMBL" id="VUZ86063.1"/>
    </source>
</evidence>
<dbReference type="GO" id="GO:0003824">
    <property type="term" value="F:catalytic activity"/>
    <property type="evidence" value="ECO:0007669"/>
    <property type="project" value="InterPro"/>
</dbReference>
<dbReference type="SFLD" id="SFLDS00029">
    <property type="entry name" value="Radical_SAM"/>
    <property type="match status" value="1"/>
</dbReference>
<dbReference type="GO" id="GO:0051536">
    <property type="term" value="F:iron-sulfur cluster binding"/>
    <property type="evidence" value="ECO:0007669"/>
    <property type="project" value="InterPro"/>
</dbReference>
<dbReference type="Pfam" id="PF19864">
    <property type="entry name" value="Radical_SAM_N2"/>
    <property type="match status" value="1"/>
</dbReference>
<dbReference type="Proteomes" id="UP000334340">
    <property type="component" value="Unassembled WGS sequence"/>
</dbReference>
<dbReference type="InterPro" id="IPR058240">
    <property type="entry name" value="rSAM_sf"/>
</dbReference>
<dbReference type="EMBL" id="CABIKM010000043">
    <property type="protein sequence ID" value="VUZ86063.1"/>
    <property type="molecule type" value="Genomic_DNA"/>
</dbReference>
<dbReference type="InterPro" id="IPR018768">
    <property type="entry name" value="DUF2344"/>
</dbReference>
<dbReference type="PANTHER" id="PTHR42731">
    <property type="entry name" value="SLL1084 PROTEIN"/>
    <property type="match status" value="1"/>
</dbReference>
<dbReference type="PANTHER" id="PTHR42731:SF1">
    <property type="entry name" value="RADICAL SAM DOMAIN PROTEIN"/>
    <property type="match status" value="1"/>
</dbReference>
<dbReference type="NCBIfam" id="TIGR03936">
    <property type="entry name" value="sam_1_link_chp"/>
    <property type="match status" value="1"/>
</dbReference>
<keyword evidence="3" id="KW-1185">Reference proteome</keyword>
<name>A0A564ZLL6_9BACT</name>
<dbReference type="CDD" id="cd01335">
    <property type="entry name" value="Radical_SAM"/>
    <property type="match status" value="1"/>
</dbReference>
<dbReference type="InterPro" id="IPR023404">
    <property type="entry name" value="rSAM_horseshoe"/>
</dbReference>
<dbReference type="Pfam" id="PF10105">
    <property type="entry name" value="DUF2344"/>
    <property type="match status" value="1"/>
</dbReference>
<dbReference type="AlphaFoldDB" id="A0A564ZLL6"/>
<evidence type="ECO:0000313" key="3">
    <source>
        <dbReference type="Proteomes" id="UP000334340"/>
    </source>
</evidence>
<sequence>MRSFRQAMVDEILPQVSKPSRYIGMEWNAVRKDPAKTSVRIALAFPDTYEIGMSHLGLKILYQIVNRRPEFMAERVYAPWTDADALLRQRRIPLCSLESGYSLADFDLIGFTLQYELSYTNILNMLDLAGVPLKSADRREGDPFVIGGGSVGFNPEPIAEFLDLFVLGDGEEAVLEVCEATAAWKASGGRREALLEAWAKIPGCYVPALHQGETIRKRTAIHLDGIDYGAFPVPFMEIVHDRVSIEVMRGCTQGCRFCQAGYLYRPLRERSAEEIQQLALQAIRETGYEEVSLASLSIADLTVLPDVVPSLMDQLLPEKISLSLPSLRVETLNRFPQVAEEISRVRKTGFTIAPEAGSRRLRKVINKEGFDEEQIFTAVRNAARSGWESVKFYFMIGLPTETQEDLDELVRITRESARIARAESARGFGLTVSTSPFVPKPHTPFQWFAQDSMEMLQEKQDYLRRRLREVRVSYKWHNVRSSFLEAVFSLGDRSLGRVVQRGYELGCRLDGWTEHLKFDRWMQAFEKTGIDPRAIANRPRNLDEPLPWDHIDTGVDKAFLQREYKKALEARGTVDCHTSTCTACGEICMPNWPTWAEQVGMKVWSSEFGVSSSKFLAPRADPETQNPKPQTPAQRIRFVFQKVGVLRFLSHLEVMRALGRALRRAGIAVAYSQGFNPQPKLSLALALPVGVEGRQELGDIELRAAMAPEELAARVNRSLVDGLQLLRAWEVPLTAPSLTALVREVAYRVTLPLVGFAAPIGERLSAQALCDEWLDRPSIVVSVERKEGRREVDARPQIVGLTASREEDGALCWVLRLRTGQGIGVRPQAIMTSLLQEAINGQCEGWEAKLRVARTALILDGEGDFQSDDTSVKETL</sequence>
<dbReference type="Pfam" id="PF04055">
    <property type="entry name" value="Radical_SAM"/>
    <property type="match status" value="1"/>
</dbReference>
<feature type="domain" description="Radical SAM core" evidence="1">
    <location>
        <begin position="237"/>
        <end position="478"/>
    </location>
</feature>
<organism evidence="2 3">
    <name type="scientific">Candidatus Methylomirabilis lanthanidiphila</name>
    <dbReference type="NCBI Taxonomy" id="2211376"/>
    <lineage>
        <taxon>Bacteria</taxon>
        <taxon>Candidatus Methylomirabilota</taxon>
        <taxon>Candidatus Methylomirabilia</taxon>
        <taxon>Candidatus Methylomirabilales</taxon>
        <taxon>Candidatus Methylomirabilaceae</taxon>
        <taxon>Candidatus Methylomirabilis</taxon>
    </lineage>
</organism>
<evidence type="ECO:0000259" key="1">
    <source>
        <dbReference type="PROSITE" id="PS51918"/>
    </source>
</evidence>
<accession>A0A564ZLL6</accession>